<proteinExistence type="inferred from homology"/>
<evidence type="ECO:0000256" key="2">
    <source>
        <dbReference type="ARBA" id="ARBA00022481"/>
    </source>
</evidence>
<sequence length="138" mass="14157">MKAQMQKGFTLIELMIVVAIIGILAAIALPAYQDYTGRAQASEALTLTAGVRADIAVQAAEQGGLSSVTVAGISSLKGKYVSKVETAGAGVITATFTGGVLDGETMTITPTLSTTGQIEKWVCSGSLEEKFIPSGCKN</sequence>
<dbReference type="Pfam" id="PF00114">
    <property type="entry name" value="Pilin"/>
    <property type="match status" value="1"/>
</dbReference>
<gene>
    <name evidence="6" type="ORF">SAMN05216578_11211</name>
</gene>
<evidence type="ECO:0000256" key="5">
    <source>
        <dbReference type="SAM" id="Phobius"/>
    </source>
</evidence>
<dbReference type="STRING" id="1002526.SAMN05216578_11211"/>
<dbReference type="InterPro" id="IPR045584">
    <property type="entry name" value="Pilin-like"/>
</dbReference>
<evidence type="ECO:0000256" key="4">
    <source>
        <dbReference type="RuleBase" id="RU000389"/>
    </source>
</evidence>
<dbReference type="Gene3D" id="3.30.700.10">
    <property type="entry name" value="Glycoprotein, Type 4 Pilin"/>
    <property type="match status" value="1"/>
</dbReference>
<keyword evidence="5" id="KW-0472">Membrane</keyword>
<dbReference type="PANTHER" id="PTHR30093:SF34">
    <property type="entry name" value="PREPILIN PEPTIDASE-DEPENDENT PROTEIN D"/>
    <property type="match status" value="1"/>
</dbReference>
<accession>A0A1I6C3J6</accession>
<dbReference type="GO" id="GO:0007155">
    <property type="term" value="P:cell adhesion"/>
    <property type="evidence" value="ECO:0007669"/>
    <property type="project" value="InterPro"/>
</dbReference>
<evidence type="ECO:0000313" key="7">
    <source>
        <dbReference type="Proteomes" id="UP000242815"/>
    </source>
</evidence>
<keyword evidence="4" id="KW-0281">Fimbrium</keyword>
<keyword evidence="2" id="KW-0488">Methylation</keyword>
<dbReference type="SUPFAM" id="SSF54523">
    <property type="entry name" value="Pili subunits"/>
    <property type="match status" value="1"/>
</dbReference>
<dbReference type="Proteomes" id="UP000242815">
    <property type="component" value="Unassembled WGS sequence"/>
</dbReference>
<reference evidence="6 7" key="1">
    <citation type="submission" date="2016-10" db="EMBL/GenBank/DDBJ databases">
        <authorList>
            <person name="de Groot N.N."/>
        </authorList>
    </citation>
    <scope>NUCLEOTIDE SEQUENCE [LARGE SCALE GENOMIC DNA]</scope>
    <source>
        <strain evidence="6 7">JCM 18415</strain>
    </source>
</reference>
<keyword evidence="5" id="KW-0812">Transmembrane</keyword>
<feature type="transmembrane region" description="Helical" evidence="5">
    <location>
        <begin position="12"/>
        <end position="32"/>
    </location>
</feature>
<dbReference type="InterPro" id="IPR012902">
    <property type="entry name" value="N_methyl_site"/>
</dbReference>
<name>A0A1I6C3J6_9GAMM</name>
<dbReference type="NCBIfam" id="TIGR02532">
    <property type="entry name" value="IV_pilin_GFxxxE"/>
    <property type="match status" value="1"/>
</dbReference>
<comment type="similarity">
    <text evidence="1 4">Belongs to the N-Me-Phe pilin family.</text>
</comment>
<keyword evidence="5" id="KW-1133">Transmembrane helix</keyword>
<protein>
    <recommendedName>
        <fullName evidence="3">Pilin</fullName>
    </recommendedName>
</protein>
<dbReference type="InterPro" id="IPR001082">
    <property type="entry name" value="Pilin"/>
</dbReference>
<dbReference type="EMBL" id="FOYD01000012">
    <property type="protein sequence ID" value="SFQ87773.1"/>
    <property type="molecule type" value="Genomic_DNA"/>
</dbReference>
<dbReference type="PANTHER" id="PTHR30093">
    <property type="entry name" value="GENERAL SECRETION PATHWAY PROTEIN G"/>
    <property type="match status" value="1"/>
</dbReference>
<evidence type="ECO:0000256" key="3">
    <source>
        <dbReference type="ARBA" id="ARBA00029638"/>
    </source>
</evidence>
<evidence type="ECO:0000256" key="1">
    <source>
        <dbReference type="ARBA" id="ARBA00005233"/>
    </source>
</evidence>
<evidence type="ECO:0000313" key="6">
    <source>
        <dbReference type="EMBL" id="SFQ87773.1"/>
    </source>
</evidence>
<dbReference type="Pfam" id="PF07963">
    <property type="entry name" value="N_methyl"/>
    <property type="match status" value="1"/>
</dbReference>
<dbReference type="AlphaFoldDB" id="A0A1I6C3J6"/>
<organism evidence="6 7">
    <name type="scientific">Halopseudomonas formosensis</name>
    <dbReference type="NCBI Taxonomy" id="1002526"/>
    <lineage>
        <taxon>Bacteria</taxon>
        <taxon>Pseudomonadati</taxon>
        <taxon>Pseudomonadota</taxon>
        <taxon>Gammaproteobacteria</taxon>
        <taxon>Pseudomonadales</taxon>
        <taxon>Pseudomonadaceae</taxon>
        <taxon>Halopseudomonas</taxon>
    </lineage>
</organism>
<dbReference type="PROSITE" id="PS00409">
    <property type="entry name" value="PROKAR_NTER_METHYL"/>
    <property type="match status" value="1"/>
</dbReference>
<dbReference type="RefSeq" id="WP_090540464.1">
    <property type="nucleotide sequence ID" value="NZ_FOYD01000012.1"/>
</dbReference>
<dbReference type="GO" id="GO:0009289">
    <property type="term" value="C:pilus"/>
    <property type="evidence" value="ECO:0007669"/>
    <property type="project" value="InterPro"/>
</dbReference>
<dbReference type="OrthoDB" id="115249at2"/>